<dbReference type="PANTHER" id="PTHR34472:SF1">
    <property type="entry name" value="SULFUR CARRIER PROTEIN THIS"/>
    <property type="match status" value="1"/>
</dbReference>
<dbReference type="RefSeq" id="WP_408624572.1">
    <property type="nucleotide sequence ID" value="NZ_JBEQCT010000007.1"/>
</dbReference>
<keyword evidence="2" id="KW-1185">Reference proteome</keyword>
<dbReference type="InterPro" id="IPR010035">
    <property type="entry name" value="Thi_S"/>
</dbReference>
<dbReference type="Pfam" id="PF02597">
    <property type="entry name" value="ThiS"/>
    <property type="match status" value="1"/>
</dbReference>
<proteinExistence type="predicted"/>
<protein>
    <submittedName>
        <fullName evidence="1">Sulfur carrier protein ThiS</fullName>
    </submittedName>
</protein>
<dbReference type="Proteomes" id="UP001629953">
    <property type="component" value="Unassembled WGS sequence"/>
</dbReference>
<dbReference type="InterPro" id="IPR016155">
    <property type="entry name" value="Mopterin_synth/thiamin_S_b"/>
</dbReference>
<dbReference type="EMBL" id="JBEQCT010000007">
    <property type="protein sequence ID" value="MFM2486288.1"/>
    <property type="molecule type" value="Genomic_DNA"/>
</dbReference>
<dbReference type="InterPro" id="IPR003749">
    <property type="entry name" value="ThiS/MoaD-like"/>
</dbReference>
<dbReference type="NCBIfam" id="TIGR01683">
    <property type="entry name" value="thiS"/>
    <property type="match status" value="1"/>
</dbReference>
<evidence type="ECO:0000313" key="1">
    <source>
        <dbReference type="EMBL" id="MFM2486288.1"/>
    </source>
</evidence>
<dbReference type="SUPFAM" id="SSF54285">
    <property type="entry name" value="MoaD/ThiS"/>
    <property type="match status" value="1"/>
</dbReference>
<gene>
    <name evidence="1" type="primary">thiS</name>
    <name evidence="1" type="ORF">ABUE30_14660</name>
</gene>
<accession>A0ABW9GB81</accession>
<dbReference type="Gene3D" id="3.10.20.30">
    <property type="match status" value="1"/>
</dbReference>
<dbReference type="PANTHER" id="PTHR34472">
    <property type="entry name" value="SULFUR CARRIER PROTEIN THIS"/>
    <property type="match status" value="1"/>
</dbReference>
<reference evidence="1 2" key="1">
    <citation type="journal article" date="2013" name="Int. J. Syst. Evol. Microbiol.">
        <title>Celerinatantimonas yamalensis sp. nov., a cold-adapted diazotrophic bacterium from a cold permafrost brine.</title>
        <authorList>
            <person name="Shcherbakova V."/>
            <person name="Chuvilskaya N."/>
            <person name="Rivkina E."/>
            <person name="Demidov N."/>
            <person name="Uchaeva V."/>
            <person name="Suetin S."/>
            <person name="Suzina N."/>
            <person name="Gilichinsky D."/>
        </authorList>
    </citation>
    <scope>NUCLEOTIDE SEQUENCE [LARGE SCALE GENOMIC DNA]</scope>
    <source>
        <strain evidence="1 2">C7</strain>
    </source>
</reference>
<sequence>MYITLNQQPVEVADGSSLAQLAEQLRLSQAGFAFAIDGEVIVQSRWRDYPLRAQQSISVFTAIAGG</sequence>
<dbReference type="InterPro" id="IPR012675">
    <property type="entry name" value="Beta-grasp_dom_sf"/>
</dbReference>
<dbReference type="CDD" id="cd00565">
    <property type="entry name" value="Ubl_ThiS"/>
    <property type="match status" value="1"/>
</dbReference>
<organism evidence="1 2">
    <name type="scientific">Celerinatantimonas yamalensis</name>
    <dbReference type="NCBI Taxonomy" id="559956"/>
    <lineage>
        <taxon>Bacteria</taxon>
        <taxon>Pseudomonadati</taxon>
        <taxon>Pseudomonadota</taxon>
        <taxon>Gammaproteobacteria</taxon>
        <taxon>Celerinatantimonadaceae</taxon>
        <taxon>Celerinatantimonas</taxon>
    </lineage>
</organism>
<comment type="caution">
    <text evidence="1">The sequence shown here is derived from an EMBL/GenBank/DDBJ whole genome shotgun (WGS) entry which is preliminary data.</text>
</comment>
<evidence type="ECO:0000313" key="2">
    <source>
        <dbReference type="Proteomes" id="UP001629953"/>
    </source>
</evidence>
<name>A0ABW9GB81_9GAMM</name>